<gene>
    <name evidence="1" type="ORF">PACLA_8A057820</name>
</gene>
<protein>
    <submittedName>
        <fullName evidence="1">Uncharacterized protein</fullName>
    </submittedName>
</protein>
<organism evidence="1 2">
    <name type="scientific">Paramuricea clavata</name>
    <name type="common">Red gorgonian</name>
    <name type="synonym">Violescent sea-whip</name>
    <dbReference type="NCBI Taxonomy" id="317549"/>
    <lineage>
        <taxon>Eukaryota</taxon>
        <taxon>Metazoa</taxon>
        <taxon>Cnidaria</taxon>
        <taxon>Anthozoa</taxon>
        <taxon>Octocorallia</taxon>
        <taxon>Malacalcyonacea</taxon>
        <taxon>Plexauridae</taxon>
        <taxon>Paramuricea</taxon>
    </lineage>
</organism>
<reference evidence="1" key="1">
    <citation type="submission" date="2020-04" db="EMBL/GenBank/DDBJ databases">
        <authorList>
            <person name="Alioto T."/>
            <person name="Alioto T."/>
            <person name="Gomez Garrido J."/>
        </authorList>
    </citation>
    <scope>NUCLEOTIDE SEQUENCE</scope>
    <source>
        <strain evidence="1">A484AB</strain>
    </source>
</reference>
<name>A0A7D9JAB5_PARCT</name>
<dbReference type="EMBL" id="CACRXK020013372">
    <property type="protein sequence ID" value="CAB4025040.1"/>
    <property type="molecule type" value="Genomic_DNA"/>
</dbReference>
<feature type="non-terminal residue" evidence="1">
    <location>
        <position position="1"/>
    </location>
</feature>
<dbReference type="Proteomes" id="UP001152795">
    <property type="component" value="Unassembled WGS sequence"/>
</dbReference>
<dbReference type="AlphaFoldDB" id="A0A7D9JAB5"/>
<keyword evidence="2" id="KW-1185">Reference proteome</keyword>
<evidence type="ECO:0000313" key="2">
    <source>
        <dbReference type="Proteomes" id="UP001152795"/>
    </source>
</evidence>
<evidence type="ECO:0000313" key="1">
    <source>
        <dbReference type="EMBL" id="CAB4025040.1"/>
    </source>
</evidence>
<accession>A0A7D9JAB5</accession>
<sequence length="65" mass="7590">QLWQRGPDWLGAKENWPPTPVIIETDELKAETKFTRELFTLAVTGNDMFDELLRKFELRIGAWVA</sequence>
<proteinExistence type="predicted"/>
<feature type="non-terminal residue" evidence="1">
    <location>
        <position position="65"/>
    </location>
</feature>
<comment type="caution">
    <text evidence="1">The sequence shown here is derived from an EMBL/GenBank/DDBJ whole genome shotgun (WGS) entry which is preliminary data.</text>
</comment>